<feature type="signal peptide" evidence="1">
    <location>
        <begin position="1"/>
        <end position="25"/>
    </location>
</feature>
<dbReference type="InterPro" id="IPR050490">
    <property type="entry name" value="Bact_solute-bd_prot1"/>
</dbReference>
<evidence type="ECO:0000256" key="1">
    <source>
        <dbReference type="SAM" id="SignalP"/>
    </source>
</evidence>
<dbReference type="InterPro" id="IPR006059">
    <property type="entry name" value="SBP"/>
</dbReference>
<dbReference type="SUPFAM" id="SSF53850">
    <property type="entry name" value="Periplasmic binding protein-like II"/>
    <property type="match status" value="1"/>
</dbReference>
<sequence>MKLTQKASRLTGAVALAGAAALVLAGCGSSGPSASGGATAWALTGQQTTIDNAFNAWNKDNAKEQVKVQFFENDAFKQKIRTAIGSGNSPTLIWSWGGAGNFKTYVDSKKVIELDESLTTKYFPSIVDNGKIDGKLYAIPNNTVQPVLLYYNKELFNKAGISGVPTTWSELLDDVSTLKKAGIAPISMGGASKWPQLMWLEYLTDRIGGPEVFKAIQQNKANSWSDPAIIEALQKIQDLVKAGGFIDGYQSVATDNSADTALLYTGKAAMILQGAWAYADMKTSDPKFVSSSLGWANFPAVDGGSGDPANVVGNASNYWSISSDASKDQQKTAAAFLAGGNMTDAYIDDLLKGGGVPPVLGIEDKIKASDNPDFLLDVYNMSKDAPAFTLSWDQAIAPAAADALLTNLDKVFLGQLTPQQFADAMNATIK</sequence>
<keyword evidence="3" id="KW-1185">Reference proteome</keyword>
<proteinExistence type="predicted"/>
<dbReference type="PANTHER" id="PTHR43649:SF14">
    <property type="entry name" value="BLR3389 PROTEIN"/>
    <property type="match status" value="1"/>
</dbReference>
<accession>A0ABN2R579</accession>
<dbReference type="RefSeq" id="WP_344095707.1">
    <property type="nucleotide sequence ID" value="NZ_BAAAOG010000006.1"/>
</dbReference>
<dbReference type="Proteomes" id="UP001499933">
    <property type="component" value="Unassembled WGS sequence"/>
</dbReference>
<name>A0ABN2R579_9MICO</name>
<dbReference type="Pfam" id="PF01547">
    <property type="entry name" value="SBP_bac_1"/>
    <property type="match status" value="1"/>
</dbReference>
<dbReference type="EMBL" id="BAAAOG010000006">
    <property type="protein sequence ID" value="GAA1963816.1"/>
    <property type="molecule type" value="Genomic_DNA"/>
</dbReference>
<dbReference type="Gene3D" id="3.40.190.10">
    <property type="entry name" value="Periplasmic binding protein-like II"/>
    <property type="match status" value="2"/>
</dbReference>
<comment type="caution">
    <text evidence="2">The sequence shown here is derived from an EMBL/GenBank/DDBJ whole genome shotgun (WGS) entry which is preliminary data.</text>
</comment>
<evidence type="ECO:0000313" key="3">
    <source>
        <dbReference type="Proteomes" id="UP001499933"/>
    </source>
</evidence>
<dbReference type="PROSITE" id="PS51257">
    <property type="entry name" value="PROKAR_LIPOPROTEIN"/>
    <property type="match status" value="1"/>
</dbReference>
<feature type="chain" id="PRO_5047474556" evidence="1">
    <location>
        <begin position="26"/>
        <end position="430"/>
    </location>
</feature>
<reference evidence="2 3" key="1">
    <citation type="journal article" date="2019" name="Int. J. Syst. Evol. Microbiol.">
        <title>The Global Catalogue of Microorganisms (GCM) 10K type strain sequencing project: providing services to taxonomists for standard genome sequencing and annotation.</title>
        <authorList>
            <consortium name="The Broad Institute Genomics Platform"/>
            <consortium name="The Broad Institute Genome Sequencing Center for Infectious Disease"/>
            <person name="Wu L."/>
            <person name="Ma J."/>
        </authorList>
    </citation>
    <scope>NUCLEOTIDE SEQUENCE [LARGE SCALE GENOMIC DNA]</scope>
    <source>
        <strain evidence="2 3">JCM 14901</strain>
    </source>
</reference>
<dbReference type="PANTHER" id="PTHR43649">
    <property type="entry name" value="ARABINOSE-BINDING PROTEIN-RELATED"/>
    <property type="match status" value="1"/>
</dbReference>
<gene>
    <name evidence="2" type="ORF">GCM10009776_28180</name>
</gene>
<keyword evidence="1" id="KW-0732">Signal</keyword>
<evidence type="ECO:0000313" key="2">
    <source>
        <dbReference type="EMBL" id="GAA1963816.1"/>
    </source>
</evidence>
<protein>
    <submittedName>
        <fullName evidence="2">Extracellular solute-binding protein</fullName>
    </submittedName>
</protein>
<organism evidence="2 3">
    <name type="scientific">Microbacterium deminutum</name>
    <dbReference type="NCBI Taxonomy" id="344164"/>
    <lineage>
        <taxon>Bacteria</taxon>
        <taxon>Bacillati</taxon>
        <taxon>Actinomycetota</taxon>
        <taxon>Actinomycetes</taxon>
        <taxon>Micrococcales</taxon>
        <taxon>Microbacteriaceae</taxon>
        <taxon>Microbacterium</taxon>
    </lineage>
</organism>